<organism evidence="7 8">
    <name type="scientific">Acetivibrio mesophilus</name>
    <dbReference type="NCBI Taxonomy" id="2487273"/>
    <lineage>
        <taxon>Bacteria</taxon>
        <taxon>Bacillati</taxon>
        <taxon>Bacillota</taxon>
        <taxon>Clostridia</taxon>
        <taxon>Eubacteriales</taxon>
        <taxon>Oscillospiraceae</taxon>
        <taxon>Acetivibrio</taxon>
    </lineage>
</organism>
<dbReference type="Pfam" id="PF01594">
    <property type="entry name" value="AI-2E_transport"/>
    <property type="match status" value="1"/>
</dbReference>
<evidence type="ECO:0000313" key="8">
    <source>
        <dbReference type="Proteomes" id="UP000289166"/>
    </source>
</evidence>
<gene>
    <name evidence="7" type="primary">ytvI</name>
    <name evidence="7" type="ORF">EFD62_05860</name>
</gene>
<feature type="transmembrane region" description="Helical" evidence="6">
    <location>
        <begin position="275"/>
        <end position="295"/>
    </location>
</feature>
<dbReference type="InterPro" id="IPR014227">
    <property type="entry name" value="YtvI-like"/>
</dbReference>
<feature type="transmembrane region" description="Helical" evidence="6">
    <location>
        <begin position="241"/>
        <end position="268"/>
    </location>
</feature>
<protein>
    <submittedName>
        <fullName evidence="7">Sporulation integral membrane protein YtvI</fullName>
    </submittedName>
</protein>
<feature type="transmembrane region" description="Helical" evidence="6">
    <location>
        <begin position="62"/>
        <end position="83"/>
    </location>
</feature>
<dbReference type="GO" id="GO:0016020">
    <property type="term" value="C:membrane"/>
    <property type="evidence" value="ECO:0007669"/>
    <property type="project" value="UniProtKB-SubCell"/>
</dbReference>
<reference evidence="8" key="1">
    <citation type="submission" date="2018-11" db="EMBL/GenBank/DDBJ databases">
        <title>Genome sequencing of a novel mesophilic and cellulolytic organism within the genus Hungateiclostridium.</title>
        <authorList>
            <person name="Rettenmaier R."/>
            <person name="Liebl W."/>
            <person name="Zverlov V."/>
        </authorList>
    </citation>
    <scope>NUCLEOTIDE SEQUENCE [LARGE SCALE GENOMIC DNA]</scope>
    <source>
        <strain evidence="8">N2K1</strain>
    </source>
</reference>
<keyword evidence="8" id="KW-1185">Reference proteome</keyword>
<feature type="transmembrane region" description="Helical" evidence="6">
    <location>
        <begin position="152"/>
        <end position="176"/>
    </location>
</feature>
<dbReference type="PANTHER" id="PTHR21716:SF68">
    <property type="entry name" value="TRANSPORT PROTEIN YTVI-RELATED"/>
    <property type="match status" value="1"/>
</dbReference>
<dbReference type="RefSeq" id="WP_069193479.1">
    <property type="nucleotide sequence ID" value="NZ_RLII01000004.1"/>
</dbReference>
<keyword evidence="4 6" id="KW-1133">Transmembrane helix</keyword>
<evidence type="ECO:0000313" key="7">
    <source>
        <dbReference type="EMBL" id="RXE59834.1"/>
    </source>
</evidence>
<comment type="similarity">
    <text evidence="2">Belongs to the autoinducer-2 exporter (AI-2E) (TC 2.A.86) family.</text>
</comment>
<dbReference type="InterPro" id="IPR002549">
    <property type="entry name" value="AI-2E-like"/>
</dbReference>
<evidence type="ECO:0000256" key="6">
    <source>
        <dbReference type="SAM" id="Phobius"/>
    </source>
</evidence>
<feature type="transmembrane region" description="Helical" evidence="6">
    <location>
        <begin position="210"/>
        <end position="235"/>
    </location>
</feature>
<feature type="transmembrane region" description="Helical" evidence="6">
    <location>
        <begin position="32"/>
        <end position="53"/>
    </location>
</feature>
<comment type="caution">
    <text evidence="7">The sequence shown here is derived from an EMBL/GenBank/DDBJ whole genome shotgun (WGS) entry which is preliminary data.</text>
</comment>
<keyword evidence="3 6" id="KW-0812">Transmembrane</keyword>
<dbReference type="Proteomes" id="UP000289166">
    <property type="component" value="Unassembled WGS sequence"/>
</dbReference>
<dbReference type="GO" id="GO:0055085">
    <property type="term" value="P:transmembrane transport"/>
    <property type="evidence" value="ECO:0007669"/>
    <property type="project" value="TreeGrafter"/>
</dbReference>
<proteinExistence type="inferred from homology"/>
<evidence type="ECO:0000256" key="4">
    <source>
        <dbReference type="ARBA" id="ARBA00022989"/>
    </source>
</evidence>
<evidence type="ECO:0000256" key="5">
    <source>
        <dbReference type="ARBA" id="ARBA00023136"/>
    </source>
</evidence>
<feature type="transmembrane region" description="Helical" evidence="6">
    <location>
        <begin position="7"/>
        <end position="26"/>
    </location>
</feature>
<evidence type="ECO:0000256" key="3">
    <source>
        <dbReference type="ARBA" id="ARBA00022692"/>
    </source>
</evidence>
<dbReference type="OrthoDB" id="9774361at2"/>
<name>A0A4Q0I625_9FIRM</name>
<sequence length="360" mass="40112">MDKRVKLIIKLVLIFGGTFLGILLGLRLAVYLAPFVIAFAIASSIEPVIKFLMKKLKLSRKIAALVSLLLVLLIIAVLLLLLVSKLYKEIASLSNSQPDYFKEVYQNISNLINRGLNIYFGLPNEVIAQISNMVSNLSNSISSVVDSFVKGIYNTAVSIPQMMVFVLVTILSTYFLSSDRDKIYDYIKHNLPEAFLNNVISIKDNMFVALFGYIKAQLILMSITFCELSIGFSIIGIKHSILLGLVVSFIDAFPVLGTGGVLVPWAIYEFLTKDIRMGVSLLILYIVVLVIRQMIEPKIVGHQIGLHPLVTLMTMYLGMQFLGLFGLILGPIVVLLFKNIISGMIKQKSLKELINDFNKK</sequence>
<dbReference type="AlphaFoldDB" id="A0A4Q0I625"/>
<keyword evidence="5 6" id="KW-0472">Membrane</keyword>
<dbReference type="EMBL" id="RLII01000004">
    <property type="protein sequence ID" value="RXE59834.1"/>
    <property type="molecule type" value="Genomic_DNA"/>
</dbReference>
<comment type="subcellular location">
    <subcellularLocation>
        <location evidence="1">Membrane</location>
        <topology evidence="1">Multi-pass membrane protein</topology>
    </subcellularLocation>
</comment>
<dbReference type="PANTHER" id="PTHR21716">
    <property type="entry name" value="TRANSMEMBRANE PROTEIN"/>
    <property type="match status" value="1"/>
</dbReference>
<evidence type="ECO:0000256" key="1">
    <source>
        <dbReference type="ARBA" id="ARBA00004141"/>
    </source>
</evidence>
<accession>A0A4Q0I625</accession>
<feature type="transmembrane region" description="Helical" evidence="6">
    <location>
        <begin position="315"/>
        <end position="337"/>
    </location>
</feature>
<evidence type="ECO:0000256" key="2">
    <source>
        <dbReference type="ARBA" id="ARBA00009773"/>
    </source>
</evidence>
<dbReference type="NCBIfam" id="TIGR02872">
    <property type="entry name" value="spore_ytvI"/>
    <property type="match status" value="1"/>
</dbReference>